<dbReference type="RefSeq" id="WP_203769972.1">
    <property type="nucleotide sequence ID" value="NZ_BAAAYJ010000007.1"/>
</dbReference>
<evidence type="ECO:0000313" key="1">
    <source>
        <dbReference type="EMBL" id="GIE50266.1"/>
    </source>
</evidence>
<protein>
    <submittedName>
        <fullName evidence="1">Uncharacterized protein</fullName>
    </submittedName>
</protein>
<accession>A0A919JJC4</accession>
<proteinExistence type="predicted"/>
<organism evidence="1 2">
    <name type="scientific">Actinoplanes nipponensis</name>
    <dbReference type="NCBI Taxonomy" id="135950"/>
    <lineage>
        <taxon>Bacteria</taxon>
        <taxon>Bacillati</taxon>
        <taxon>Actinomycetota</taxon>
        <taxon>Actinomycetes</taxon>
        <taxon>Micromonosporales</taxon>
        <taxon>Micromonosporaceae</taxon>
        <taxon>Actinoplanes</taxon>
    </lineage>
</organism>
<name>A0A919JJC4_9ACTN</name>
<gene>
    <name evidence="1" type="ORF">Ani05nite_38000</name>
</gene>
<reference evidence="1" key="1">
    <citation type="submission" date="2021-01" db="EMBL/GenBank/DDBJ databases">
        <title>Whole genome shotgun sequence of Actinoplanes nipponensis NBRC 14063.</title>
        <authorList>
            <person name="Komaki H."/>
            <person name="Tamura T."/>
        </authorList>
    </citation>
    <scope>NUCLEOTIDE SEQUENCE</scope>
    <source>
        <strain evidence="1">NBRC 14063</strain>
    </source>
</reference>
<evidence type="ECO:0000313" key="2">
    <source>
        <dbReference type="Proteomes" id="UP000647172"/>
    </source>
</evidence>
<comment type="caution">
    <text evidence="1">The sequence shown here is derived from an EMBL/GenBank/DDBJ whole genome shotgun (WGS) entry which is preliminary data.</text>
</comment>
<dbReference type="AlphaFoldDB" id="A0A919JJC4"/>
<sequence length="185" mass="19947">MAQWAVIIPADRWATERLFHHDTLTVAGLAGVRPAADERVLLVAGEEAPRVVALGVVAAAPARRGAHGEPELAIRYTRRSFDAPAPAEGLKLAEPVTEVDDELFERLAAPLHAGPDRQTWLVSLDLPIEAATPADAVRQFWSYALELGPAELPTFVSPSGDELAMQAFVLGEPANQDPEEDEDDD</sequence>
<dbReference type="Proteomes" id="UP000647172">
    <property type="component" value="Unassembled WGS sequence"/>
</dbReference>
<keyword evidence="2" id="KW-1185">Reference proteome</keyword>
<dbReference type="EMBL" id="BOMQ01000046">
    <property type="protein sequence ID" value="GIE50266.1"/>
    <property type="molecule type" value="Genomic_DNA"/>
</dbReference>